<dbReference type="Pfam" id="PF13482">
    <property type="entry name" value="RNase_H_2"/>
    <property type="match status" value="1"/>
</dbReference>
<sequence>MTDAPRILTLDIETSPNIVYRWGLYDDGPVALNQLIEPQRVISCAFKWYGKPRVLFHSEYHDGHAAFIERTYEIMNQADILIHYNGTTFDMPHLRTEFALAGMTPNAPAQEIDLYQVVKRRFRFPSSKLDYVAQRLGVGGKVSHAGQALWTACLAGDPAAWRTMRRYNMNDVVITEGVYDKVRAWIKNPPNMGLWQPGDHVCPNCGSADLMRNGTRSAGLSTYQRYQCRGCGAYSRSGKAIDRAVMRAAS</sequence>
<name>A0A7L9QBS4_9ZZZZ</name>
<feature type="domain" description="YprB ribonuclease H-like" evidence="1">
    <location>
        <begin position="63"/>
        <end position="182"/>
    </location>
</feature>
<dbReference type="GO" id="GO:0003676">
    <property type="term" value="F:nucleic acid binding"/>
    <property type="evidence" value="ECO:0007669"/>
    <property type="project" value="InterPro"/>
</dbReference>
<protein>
    <recommendedName>
        <fullName evidence="1">YprB ribonuclease H-like domain-containing protein</fullName>
    </recommendedName>
</protein>
<dbReference type="SUPFAM" id="SSF53098">
    <property type="entry name" value="Ribonuclease H-like"/>
    <property type="match status" value="1"/>
</dbReference>
<evidence type="ECO:0000313" key="2">
    <source>
        <dbReference type="EMBL" id="QOL00342.1"/>
    </source>
</evidence>
<dbReference type="SUPFAM" id="SSF57783">
    <property type="entry name" value="Zinc beta-ribbon"/>
    <property type="match status" value="1"/>
</dbReference>
<reference evidence="2" key="1">
    <citation type="submission" date="2020-09" db="EMBL/GenBank/DDBJ databases">
        <title>A new high-throughput screening method to detect antimicrobial volatiles from metagenomic clone libraries.</title>
        <authorList>
            <person name="Stocker F."/>
            <person name="Obermeier M."/>
            <person name="Resch K."/>
            <person name="Berg G."/>
            <person name="Mueller Bogota C.A."/>
        </authorList>
    </citation>
    <scope>NUCLEOTIDE SEQUENCE</scope>
</reference>
<dbReference type="EMBL" id="MW000467">
    <property type="protein sequence ID" value="QOL00342.1"/>
    <property type="molecule type" value="Genomic_DNA"/>
</dbReference>
<organism evidence="2">
    <name type="scientific">uncultured organism</name>
    <dbReference type="NCBI Taxonomy" id="155900"/>
    <lineage>
        <taxon>unclassified sequences</taxon>
        <taxon>environmental samples</taxon>
    </lineage>
</organism>
<accession>A0A7L9QBS4</accession>
<dbReference type="InterPro" id="IPR036397">
    <property type="entry name" value="RNaseH_sf"/>
</dbReference>
<dbReference type="AlphaFoldDB" id="A0A7L9QBS4"/>
<dbReference type="Gene3D" id="3.30.420.10">
    <property type="entry name" value="Ribonuclease H-like superfamily/Ribonuclease H"/>
    <property type="match status" value="1"/>
</dbReference>
<proteinExistence type="predicted"/>
<evidence type="ECO:0000259" key="1">
    <source>
        <dbReference type="Pfam" id="PF13482"/>
    </source>
</evidence>
<dbReference type="InterPro" id="IPR038720">
    <property type="entry name" value="YprB_RNase_H-like_dom"/>
</dbReference>
<dbReference type="InterPro" id="IPR012337">
    <property type="entry name" value="RNaseH-like_sf"/>
</dbReference>